<keyword evidence="3 4" id="KW-0408">Iron</keyword>
<keyword evidence="2 4" id="KW-0479">Metal-binding</keyword>
<organism evidence="6 7">
    <name type="scientific">Salipiger profundus</name>
    <dbReference type="NCBI Taxonomy" id="1229727"/>
    <lineage>
        <taxon>Bacteria</taxon>
        <taxon>Pseudomonadati</taxon>
        <taxon>Pseudomonadota</taxon>
        <taxon>Alphaproteobacteria</taxon>
        <taxon>Rhodobacterales</taxon>
        <taxon>Roseobacteraceae</taxon>
        <taxon>Salipiger</taxon>
    </lineage>
</organism>
<dbReference type="GO" id="GO:0009055">
    <property type="term" value="F:electron transfer activity"/>
    <property type="evidence" value="ECO:0007669"/>
    <property type="project" value="InterPro"/>
</dbReference>
<evidence type="ECO:0000256" key="2">
    <source>
        <dbReference type="ARBA" id="ARBA00022723"/>
    </source>
</evidence>
<dbReference type="EMBL" id="CP014796">
    <property type="protein sequence ID" value="APX22935.1"/>
    <property type="molecule type" value="Genomic_DNA"/>
</dbReference>
<proteinExistence type="predicted"/>
<dbReference type="KEGG" id="tpro:Ga0080559_TMP2139"/>
<dbReference type="SUPFAM" id="SSF46626">
    <property type="entry name" value="Cytochrome c"/>
    <property type="match status" value="1"/>
</dbReference>
<dbReference type="InterPro" id="IPR009056">
    <property type="entry name" value="Cyt_c-like_dom"/>
</dbReference>
<evidence type="ECO:0000313" key="6">
    <source>
        <dbReference type="EMBL" id="APX22935.1"/>
    </source>
</evidence>
<dbReference type="Proteomes" id="UP000186559">
    <property type="component" value="Chromosome"/>
</dbReference>
<sequence length="220" mass="23686">MPPDALRETGLIDHILPRFSLKTQVRVKPSAEGEADIALGDTGPAVFSGPGERVWQMDLRHPDNADAKRLADWLMSEVGRNTVQSYAPEGTPLFGPPPARETAAAKVSIDGDAVLGLEVSRTKCTRCHSVEAGTGFAGISSTPSFAVLRSLPDWADRFDAFYALNPHPAFTQVEGVSEPFPENRPSPIVPIEMTLDEVEAVRAYVATMKAADLGAPLQHQ</sequence>
<dbReference type="GO" id="GO:0020037">
    <property type="term" value="F:heme binding"/>
    <property type="evidence" value="ECO:0007669"/>
    <property type="project" value="InterPro"/>
</dbReference>
<evidence type="ECO:0000259" key="5">
    <source>
        <dbReference type="PROSITE" id="PS51007"/>
    </source>
</evidence>
<evidence type="ECO:0000256" key="4">
    <source>
        <dbReference type="PROSITE-ProRule" id="PRU00433"/>
    </source>
</evidence>
<dbReference type="STRING" id="1229727.Ga0080559_TMP2139"/>
<evidence type="ECO:0000313" key="7">
    <source>
        <dbReference type="Proteomes" id="UP000186559"/>
    </source>
</evidence>
<reference evidence="6 7" key="1">
    <citation type="submission" date="2016-03" db="EMBL/GenBank/DDBJ databases">
        <title>Deep-sea bacteria in the southern Pacific.</title>
        <authorList>
            <person name="Tang K."/>
        </authorList>
    </citation>
    <scope>NUCLEOTIDE SEQUENCE [LARGE SCALE GENOMIC DNA]</scope>
    <source>
        <strain evidence="6 7">JLT2016</strain>
    </source>
</reference>
<dbReference type="InterPro" id="IPR036909">
    <property type="entry name" value="Cyt_c-like_dom_sf"/>
</dbReference>
<dbReference type="AlphaFoldDB" id="A0A1U7D4E0"/>
<gene>
    <name evidence="6" type="ORF">Ga0080559_TMP2139</name>
</gene>
<keyword evidence="7" id="KW-1185">Reference proteome</keyword>
<protein>
    <recommendedName>
        <fullName evidence="5">Cytochrome c domain-containing protein</fullName>
    </recommendedName>
</protein>
<evidence type="ECO:0000256" key="1">
    <source>
        <dbReference type="ARBA" id="ARBA00022617"/>
    </source>
</evidence>
<feature type="domain" description="Cytochrome c" evidence="5">
    <location>
        <begin position="111"/>
        <end position="209"/>
    </location>
</feature>
<dbReference type="PROSITE" id="PS51007">
    <property type="entry name" value="CYTC"/>
    <property type="match status" value="1"/>
</dbReference>
<evidence type="ECO:0000256" key="3">
    <source>
        <dbReference type="ARBA" id="ARBA00023004"/>
    </source>
</evidence>
<accession>A0A1U7D4E0</accession>
<keyword evidence="1 4" id="KW-0349">Heme</keyword>
<name>A0A1U7D4E0_9RHOB</name>
<dbReference type="GO" id="GO:0046872">
    <property type="term" value="F:metal ion binding"/>
    <property type="evidence" value="ECO:0007669"/>
    <property type="project" value="UniProtKB-KW"/>
</dbReference>
<dbReference type="RefSeq" id="WP_237218896.1">
    <property type="nucleotide sequence ID" value="NZ_CP014796.1"/>
</dbReference>